<dbReference type="RefSeq" id="WP_345823082.1">
    <property type="nucleotide sequence ID" value="NZ_JBDIML010000001.1"/>
</dbReference>
<dbReference type="Proteomes" id="UP001444625">
    <property type="component" value="Unassembled WGS sequence"/>
</dbReference>
<keyword evidence="3" id="KW-1185">Reference proteome</keyword>
<organism evidence="2 3">
    <name type="scientific">Ornithinibacillus xuwenensis</name>
    <dbReference type="NCBI Taxonomy" id="3144668"/>
    <lineage>
        <taxon>Bacteria</taxon>
        <taxon>Bacillati</taxon>
        <taxon>Bacillota</taxon>
        <taxon>Bacilli</taxon>
        <taxon>Bacillales</taxon>
        <taxon>Bacillaceae</taxon>
        <taxon>Ornithinibacillus</taxon>
    </lineage>
</organism>
<accession>A0ABU9XBH2</accession>
<keyword evidence="1" id="KW-0472">Membrane</keyword>
<feature type="transmembrane region" description="Helical" evidence="1">
    <location>
        <begin position="6"/>
        <end position="25"/>
    </location>
</feature>
<dbReference type="EMBL" id="JBDIML010000001">
    <property type="protein sequence ID" value="MEN2765606.1"/>
    <property type="molecule type" value="Genomic_DNA"/>
</dbReference>
<keyword evidence="1" id="KW-1133">Transmembrane helix</keyword>
<keyword evidence="1" id="KW-0812">Transmembrane</keyword>
<evidence type="ECO:0000313" key="3">
    <source>
        <dbReference type="Proteomes" id="UP001444625"/>
    </source>
</evidence>
<name>A0ABU9XBH2_9BACI</name>
<evidence type="ECO:0000313" key="2">
    <source>
        <dbReference type="EMBL" id="MEN2765606.1"/>
    </source>
</evidence>
<reference evidence="2 3" key="1">
    <citation type="submission" date="2024-05" db="EMBL/GenBank/DDBJ databases">
        <authorList>
            <person name="Haq I."/>
            <person name="Ullah Z."/>
            <person name="Ahmad R."/>
            <person name="Li M."/>
            <person name="Tong Y."/>
        </authorList>
    </citation>
    <scope>NUCLEOTIDE SEQUENCE [LARGE SCALE GENOMIC DNA]</scope>
    <source>
        <strain evidence="2 3">16A2E</strain>
    </source>
</reference>
<proteinExistence type="predicted"/>
<comment type="caution">
    <text evidence="2">The sequence shown here is derived from an EMBL/GenBank/DDBJ whole genome shotgun (WGS) entry which is preliminary data.</text>
</comment>
<evidence type="ECO:0000256" key="1">
    <source>
        <dbReference type="SAM" id="Phobius"/>
    </source>
</evidence>
<gene>
    <name evidence="2" type="ORF">ABC228_00255</name>
</gene>
<protein>
    <submittedName>
        <fullName evidence="2">Sigma-w pathway protein ysdB</fullName>
    </submittedName>
</protein>
<sequence>MIVILFRILIIAAVLLLTYSIIQYFRNPQRLLQHAKDSSGFYFIDEPSNSKKNIQFVYKGCQFVGEKYVGTTDNSFEIIDIHVTVVNSLELQGLSRDDIYFLEKELLIRYPHAKINWKHPINKLLLTHT</sequence>